<evidence type="ECO:0000313" key="1">
    <source>
        <dbReference type="EMBL" id="KAI4344769.1"/>
    </source>
</evidence>
<evidence type="ECO:0000313" key="2">
    <source>
        <dbReference type="Proteomes" id="UP000828941"/>
    </source>
</evidence>
<proteinExistence type="predicted"/>
<accession>A0ACB9PA53</accession>
<name>A0ACB9PA53_BAUVA</name>
<comment type="caution">
    <text evidence="1">The sequence shown here is derived from an EMBL/GenBank/DDBJ whole genome shotgun (WGS) entry which is preliminary data.</text>
</comment>
<gene>
    <name evidence="1" type="ORF">L6164_011960</name>
</gene>
<sequence length="261" mass="28388">METLQAAPLTQDGDGELLVGRHLLTDANLGRKLSAGGSGAKSHAGEPNDSFDKYNPSGSSDQTHHYYTGSNNPPTKITKKASNATLEDSSETSRESLDCFTISEISDANHKDDLAELVNCLNSNPKCFSPQDASSQTLLSSDLTTSSKDTAGKSSNNSVNRFHSYVPDEAETAVNFLRKAQSEILNSTNAAPQYQKLLNEITKFVVEKQCTLPEERDCSAELLSMKKQILFLSLLTWIIVVSLVIFFTSDVCEVFKGPLPT</sequence>
<organism evidence="1 2">
    <name type="scientific">Bauhinia variegata</name>
    <name type="common">Purple orchid tree</name>
    <name type="synonym">Phanera variegata</name>
    <dbReference type="NCBI Taxonomy" id="167791"/>
    <lineage>
        <taxon>Eukaryota</taxon>
        <taxon>Viridiplantae</taxon>
        <taxon>Streptophyta</taxon>
        <taxon>Embryophyta</taxon>
        <taxon>Tracheophyta</taxon>
        <taxon>Spermatophyta</taxon>
        <taxon>Magnoliopsida</taxon>
        <taxon>eudicotyledons</taxon>
        <taxon>Gunneridae</taxon>
        <taxon>Pentapetalae</taxon>
        <taxon>rosids</taxon>
        <taxon>fabids</taxon>
        <taxon>Fabales</taxon>
        <taxon>Fabaceae</taxon>
        <taxon>Cercidoideae</taxon>
        <taxon>Cercideae</taxon>
        <taxon>Bauhiniinae</taxon>
        <taxon>Bauhinia</taxon>
    </lineage>
</organism>
<keyword evidence="2" id="KW-1185">Reference proteome</keyword>
<dbReference type="Proteomes" id="UP000828941">
    <property type="component" value="Chromosome 5"/>
</dbReference>
<reference evidence="1 2" key="1">
    <citation type="journal article" date="2022" name="DNA Res.">
        <title>Chromosomal-level genome assembly of the orchid tree Bauhinia variegata (Leguminosae; Cercidoideae) supports the allotetraploid origin hypothesis of Bauhinia.</title>
        <authorList>
            <person name="Zhong Y."/>
            <person name="Chen Y."/>
            <person name="Zheng D."/>
            <person name="Pang J."/>
            <person name="Liu Y."/>
            <person name="Luo S."/>
            <person name="Meng S."/>
            <person name="Qian L."/>
            <person name="Wei D."/>
            <person name="Dai S."/>
            <person name="Zhou R."/>
        </authorList>
    </citation>
    <scope>NUCLEOTIDE SEQUENCE [LARGE SCALE GENOMIC DNA]</scope>
    <source>
        <strain evidence="1">BV-YZ2020</strain>
    </source>
</reference>
<dbReference type="EMBL" id="CM039430">
    <property type="protein sequence ID" value="KAI4344769.1"/>
    <property type="molecule type" value="Genomic_DNA"/>
</dbReference>
<protein>
    <submittedName>
        <fullName evidence="1">Uncharacterized protein</fullName>
    </submittedName>
</protein>